<feature type="transmembrane region" description="Helical" evidence="1">
    <location>
        <begin position="25"/>
        <end position="42"/>
    </location>
</feature>
<dbReference type="AlphaFoldDB" id="A0A7G9T3J7"/>
<evidence type="ECO:0000256" key="1">
    <source>
        <dbReference type="SAM" id="Phobius"/>
    </source>
</evidence>
<proteinExistence type="predicted"/>
<reference evidence="2 3" key="1">
    <citation type="submission" date="2020-08" db="EMBL/GenBank/DDBJ databases">
        <title>Genome sequence of Weissella diestrammenae KACC 16890T.</title>
        <authorList>
            <person name="Hyun D.-W."/>
            <person name="Bae J.-W."/>
        </authorList>
    </citation>
    <scope>NUCLEOTIDE SEQUENCE [LARGE SCALE GENOMIC DNA]</scope>
    <source>
        <strain evidence="2 3">KACC 16890</strain>
    </source>
</reference>
<dbReference type="Proteomes" id="UP000515800">
    <property type="component" value="Chromosome"/>
</dbReference>
<protein>
    <recommendedName>
        <fullName evidence="4">Hydrophobic protein</fullName>
    </recommendedName>
</protein>
<sequence>MSATFFIILIYFIRKQFKFEYPKRFQYLILPIITAYLLFTGLPHRPHAWLSVSLIFIIGALIGTFQGVFAQFKIPDATDNRPETILIKGGWPYLLGWLIIFSMQLLIISYLAHEAFSPIDTLRNLILEEILPFRRIGGENWWPLYALSTSAGFGYTATLAYRSRLFRQTIQRHTHQKKHHVS</sequence>
<evidence type="ECO:0000313" key="3">
    <source>
        <dbReference type="Proteomes" id="UP000515800"/>
    </source>
</evidence>
<dbReference type="KEGG" id="wdi:H9L19_04350"/>
<keyword evidence="1" id="KW-1133">Transmembrane helix</keyword>
<evidence type="ECO:0008006" key="4">
    <source>
        <dbReference type="Google" id="ProtNLM"/>
    </source>
</evidence>
<feature type="transmembrane region" description="Helical" evidence="1">
    <location>
        <begin position="141"/>
        <end position="161"/>
    </location>
</feature>
<name>A0A7G9T3J7_9LACO</name>
<gene>
    <name evidence="2" type="ORF">H9L19_04350</name>
</gene>
<dbReference type="EMBL" id="CP060724">
    <property type="protein sequence ID" value="QNN74672.1"/>
    <property type="molecule type" value="Genomic_DNA"/>
</dbReference>
<keyword evidence="3" id="KW-1185">Reference proteome</keyword>
<keyword evidence="1" id="KW-0812">Transmembrane</keyword>
<feature type="transmembrane region" description="Helical" evidence="1">
    <location>
        <begin position="48"/>
        <end position="70"/>
    </location>
</feature>
<evidence type="ECO:0000313" key="2">
    <source>
        <dbReference type="EMBL" id="QNN74672.1"/>
    </source>
</evidence>
<feature type="transmembrane region" description="Helical" evidence="1">
    <location>
        <begin position="91"/>
        <end position="112"/>
    </location>
</feature>
<organism evidence="2 3">
    <name type="scientific">Weissella diestrammenae</name>
    <dbReference type="NCBI Taxonomy" id="1162633"/>
    <lineage>
        <taxon>Bacteria</taxon>
        <taxon>Bacillati</taxon>
        <taxon>Bacillota</taxon>
        <taxon>Bacilli</taxon>
        <taxon>Lactobacillales</taxon>
        <taxon>Lactobacillaceae</taxon>
        <taxon>Weissella</taxon>
    </lineage>
</organism>
<accession>A0A7G9T3J7</accession>
<keyword evidence="1" id="KW-0472">Membrane</keyword>
<dbReference type="RefSeq" id="WP_187528507.1">
    <property type="nucleotide sequence ID" value="NZ_CP060724.1"/>
</dbReference>